<dbReference type="NCBIfam" id="TIGR01188">
    <property type="entry name" value="drrA"/>
    <property type="match status" value="1"/>
</dbReference>
<gene>
    <name evidence="10" type="ORF">EYM_06260</name>
</gene>
<dbReference type="GO" id="GO:1900753">
    <property type="term" value="P:doxorubicin transport"/>
    <property type="evidence" value="ECO:0007669"/>
    <property type="project" value="InterPro"/>
</dbReference>
<dbReference type="InterPro" id="IPR017871">
    <property type="entry name" value="ABC_transporter-like_CS"/>
</dbReference>
<dbReference type="GeneID" id="30680628"/>
<keyword evidence="11" id="KW-1185">Reference proteome</keyword>
<comment type="similarity">
    <text evidence="8">Belongs to the ABC transporter superfamily. Drug exporter-1 (DrugE1) (TC 3.A.1.105) family.</text>
</comment>
<evidence type="ECO:0000313" key="10">
    <source>
        <dbReference type="EMBL" id="ALU11925.1"/>
    </source>
</evidence>
<dbReference type="InterPro" id="IPR027417">
    <property type="entry name" value="P-loop_NTPase"/>
</dbReference>
<dbReference type="PROSITE" id="PS00211">
    <property type="entry name" value="ABC_TRANSPORTER_1"/>
    <property type="match status" value="1"/>
</dbReference>
<evidence type="ECO:0000256" key="8">
    <source>
        <dbReference type="ARBA" id="ARBA00049985"/>
    </source>
</evidence>
<dbReference type="InterPro" id="IPR005894">
    <property type="entry name" value="DrrA"/>
</dbReference>
<keyword evidence="3" id="KW-1003">Cell membrane</keyword>
<evidence type="ECO:0000259" key="9">
    <source>
        <dbReference type="PROSITE" id="PS50893"/>
    </source>
</evidence>
<dbReference type="InterPro" id="IPR003593">
    <property type="entry name" value="AAA+_ATPase"/>
</dbReference>
<dbReference type="FunFam" id="3.40.50.300:FF:000589">
    <property type="entry name" value="ABC transporter, ATP-binding subunit"/>
    <property type="match status" value="1"/>
</dbReference>
<dbReference type="CDD" id="cd03265">
    <property type="entry name" value="ABC_DrrA"/>
    <property type="match status" value="1"/>
</dbReference>
<dbReference type="PROSITE" id="PS50893">
    <property type="entry name" value="ABC_TRANSPORTER_2"/>
    <property type="match status" value="1"/>
</dbReference>
<dbReference type="KEGG" id="iis:EYM_06260"/>
<proteinExistence type="inferred from homology"/>
<dbReference type="RefSeq" id="WP_075050144.1">
    <property type="nucleotide sequence ID" value="NZ_CP006867.1"/>
</dbReference>
<organism evidence="10 11">
    <name type="scientific">Ignicoccus islandicus DSM 13165</name>
    <dbReference type="NCBI Taxonomy" id="940295"/>
    <lineage>
        <taxon>Archaea</taxon>
        <taxon>Thermoproteota</taxon>
        <taxon>Thermoprotei</taxon>
        <taxon>Desulfurococcales</taxon>
        <taxon>Desulfurococcaceae</taxon>
        <taxon>Ignicoccus</taxon>
    </lineage>
</organism>
<evidence type="ECO:0000313" key="11">
    <source>
        <dbReference type="Proteomes" id="UP000060778"/>
    </source>
</evidence>
<dbReference type="GO" id="GO:0005524">
    <property type="term" value="F:ATP binding"/>
    <property type="evidence" value="ECO:0007669"/>
    <property type="project" value="UniProtKB-KW"/>
</dbReference>
<feature type="domain" description="ABC transporter" evidence="9">
    <location>
        <begin position="5"/>
        <end position="236"/>
    </location>
</feature>
<dbReference type="EMBL" id="CP006867">
    <property type="protein sequence ID" value="ALU11925.1"/>
    <property type="molecule type" value="Genomic_DNA"/>
</dbReference>
<dbReference type="OrthoDB" id="31298at2157"/>
<reference evidence="10 11" key="1">
    <citation type="submission" date="2013-11" db="EMBL/GenBank/DDBJ databases">
        <title>Comparative genomics of Ignicoccus.</title>
        <authorList>
            <person name="Podar M."/>
        </authorList>
    </citation>
    <scope>NUCLEOTIDE SEQUENCE [LARGE SCALE GENOMIC DNA]</scope>
    <source>
        <strain evidence="10 11">DSM 13165</strain>
    </source>
</reference>
<keyword evidence="2" id="KW-0813">Transport</keyword>
<dbReference type="SUPFAM" id="SSF52540">
    <property type="entry name" value="P-loop containing nucleoside triphosphate hydrolases"/>
    <property type="match status" value="1"/>
</dbReference>
<keyword evidence="5 10" id="KW-0067">ATP-binding</keyword>
<dbReference type="Proteomes" id="UP000060778">
    <property type="component" value="Chromosome"/>
</dbReference>
<dbReference type="PANTHER" id="PTHR43582">
    <property type="entry name" value="LINEARMYCIN RESISTANCE ATP-BINDING PROTEIN LNRL"/>
    <property type="match status" value="1"/>
</dbReference>
<evidence type="ECO:0000256" key="1">
    <source>
        <dbReference type="ARBA" id="ARBA00004413"/>
    </source>
</evidence>
<dbReference type="STRING" id="940295.EYM_06260"/>
<name>A0A0U3F319_9CREN</name>
<dbReference type="AlphaFoldDB" id="A0A0U3F319"/>
<dbReference type="GO" id="GO:0016887">
    <property type="term" value="F:ATP hydrolysis activity"/>
    <property type="evidence" value="ECO:0007669"/>
    <property type="project" value="InterPro"/>
</dbReference>
<evidence type="ECO:0000256" key="7">
    <source>
        <dbReference type="ARBA" id="ARBA00023136"/>
    </source>
</evidence>
<dbReference type="InterPro" id="IPR003439">
    <property type="entry name" value="ABC_transporter-like_ATP-bd"/>
</dbReference>
<keyword evidence="4" id="KW-0547">Nucleotide-binding</keyword>
<protein>
    <submittedName>
        <fullName evidence="10">ABC transporter ATP-binding protein</fullName>
    </submittedName>
</protein>
<keyword evidence="7" id="KW-0472">Membrane</keyword>
<evidence type="ECO:0000256" key="5">
    <source>
        <dbReference type="ARBA" id="ARBA00022840"/>
    </source>
</evidence>
<dbReference type="PANTHER" id="PTHR43582:SF4">
    <property type="entry name" value="ANTIBIOTIC RESISTANCE ABC TRANSPORTER ATP-BINDING PROTEIN"/>
    <property type="match status" value="1"/>
</dbReference>
<accession>A0A0U3F319</accession>
<dbReference type="Pfam" id="PF00005">
    <property type="entry name" value="ABC_tran"/>
    <property type="match status" value="1"/>
</dbReference>
<dbReference type="InterPro" id="IPR025302">
    <property type="entry name" value="DrrA1/2-like_C"/>
</dbReference>
<evidence type="ECO:0000256" key="6">
    <source>
        <dbReference type="ARBA" id="ARBA00022967"/>
    </source>
</evidence>
<dbReference type="SMART" id="SM00382">
    <property type="entry name" value="AAA"/>
    <property type="match status" value="1"/>
</dbReference>
<evidence type="ECO:0000256" key="2">
    <source>
        <dbReference type="ARBA" id="ARBA00022448"/>
    </source>
</evidence>
<dbReference type="Pfam" id="PF13732">
    <property type="entry name" value="DrrA1-3_C"/>
    <property type="match status" value="1"/>
</dbReference>
<comment type="subcellular location">
    <subcellularLocation>
        <location evidence="1">Cell membrane</location>
        <topology evidence="1">Peripheral membrane protein</topology>
        <orientation evidence="1">Cytoplasmic side</orientation>
    </subcellularLocation>
</comment>
<dbReference type="GO" id="GO:0043215">
    <property type="term" value="P:daunorubicin transport"/>
    <property type="evidence" value="ECO:0007669"/>
    <property type="project" value="InterPro"/>
</dbReference>
<evidence type="ECO:0000256" key="3">
    <source>
        <dbReference type="ARBA" id="ARBA00022475"/>
    </source>
</evidence>
<sequence length="315" mass="36110">MNYAIEVKDLRKRFGFIEALKGITFYVKEGEKFGFLGPNGAGKSTTIHILTTLLKPDEGEVKILGHKLPEEAKQVRKLIGVVFQDPALDNYLSAYENLYIHGRLYGLKGSELRERIIESLKFFDLYEHKDRIVMFFSGGMRRRLEIARALMHKPKVLFLDEPTVGLDPQSRAKVWEYIERVNKEYGITIFLTTHYMDEADKLCDRIAIIDHGRIIAQGTPDELKRMVGKEVIYVKTELPPKCPEGFDCETKGNQAIVKADNAAKILPELIELMKPYKILEVNLKKPTLDDVFLALTGRELRDELGSAPVLPFRRW</sequence>
<evidence type="ECO:0000256" key="4">
    <source>
        <dbReference type="ARBA" id="ARBA00022741"/>
    </source>
</evidence>
<keyword evidence="6" id="KW-1278">Translocase</keyword>
<dbReference type="GO" id="GO:0005886">
    <property type="term" value="C:plasma membrane"/>
    <property type="evidence" value="ECO:0007669"/>
    <property type="project" value="UniProtKB-SubCell"/>
</dbReference>
<dbReference type="Gene3D" id="3.40.50.300">
    <property type="entry name" value="P-loop containing nucleotide triphosphate hydrolases"/>
    <property type="match status" value="1"/>
</dbReference>